<evidence type="ECO:0000259" key="6">
    <source>
        <dbReference type="PROSITE" id="PS50048"/>
    </source>
</evidence>
<dbReference type="CDD" id="cd12148">
    <property type="entry name" value="fungal_TF_MHR"/>
    <property type="match status" value="1"/>
</dbReference>
<evidence type="ECO:0000256" key="3">
    <source>
        <dbReference type="ARBA" id="ARBA00023163"/>
    </source>
</evidence>
<keyword evidence="8" id="KW-1185">Reference proteome</keyword>
<evidence type="ECO:0000256" key="2">
    <source>
        <dbReference type="ARBA" id="ARBA00023125"/>
    </source>
</evidence>
<keyword evidence="3" id="KW-0804">Transcription</keyword>
<keyword evidence="4" id="KW-0539">Nucleus</keyword>
<gene>
    <name evidence="7" type="ORF">BJX68DRAFT_116771</name>
</gene>
<dbReference type="GeneID" id="98151191"/>
<evidence type="ECO:0000256" key="1">
    <source>
        <dbReference type="ARBA" id="ARBA00023015"/>
    </source>
</evidence>
<dbReference type="RefSeq" id="XP_070904488.1">
    <property type="nucleotide sequence ID" value="XM_071036027.1"/>
</dbReference>
<dbReference type="InterPro" id="IPR053187">
    <property type="entry name" value="Notoamide_regulator"/>
</dbReference>
<protein>
    <recommendedName>
        <fullName evidence="6">Zn(2)-C6 fungal-type domain-containing protein</fullName>
    </recommendedName>
</protein>
<dbReference type="SMART" id="SM00066">
    <property type="entry name" value="GAL4"/>
    <property type="match status" value="1"/>
</dbReference>
<feature type="domain" description="Zn(2)-C6 fungal-type" evidence="6">
    <location>
        <begin position="33"/>
        <end position="62"/>
    </location>
</feature>
<sequence length="623" mass="69910">MMPNPKSRRIAPVASDTAANNDSQKRRKNVGTACLACKTRKLKCTGAPPCANCVKSRLECNLDESADKRRRGPLKRKIDHLEDKEDVFLRLLEIIRDGDNRRIVPLLNLIRSHASLSEIRFYIEHQLPRSELSQASDLADLFRDIRQYDLLEPSPKRRMLGTPQPVDIPRFSVPARPWTSVITDDDLVSRLITLWFTWIHPTCNWIDRDLFIRDMKSGSLSAPYCSPFLVNVILADACAYADYAAYELPDELLVTQRSLLYDEAKRLLHKEEGRICLQTVQGLGVLWLNACVTGKDRLGWISRGQLAYSLQELSQTASNNTSDPDSTRMLQVVNHTKWGLFHLSLINGLFLKKVPILKPPMQHIPLPVDHQSDQDIWSSYPNPSKGVAGHTNCLSNALSNLNGIAYSLVAFLFPHSESSVGHIELDNGKIEALQALSAWPGRLPNCLIESKRDVPHVLSLHMHYHNVMIAIYGFLRTRPAYASTGSAWSPEPRIPFITPQQAWEACLLSARKIAQLVVVHRSSWGFDRMPGANAPCIMGALFVLLEVLDEPANRDAFISLTVAAGAFSRRWECPRAVFRSLQNTARERGITLPPESGPIFMDLDQLSEKSTPVKSETPEAPTI</sequence>
<dbReference type="InterPro" id="IPR036864">
    <property type="entry name" value="Zn2-C6_fun-type_DNA-bd_sf"/>
</dbReference>
<keyword evidence="1" id="KW-0805">Transcription regulation</keyword>
<dbReference type="SUPFAM" id="SSF57701">
    <property type="entry name" value="Zn2/Cys6 DNA-binding domain"/>
    <property type="match status" value="1"/>
</dbReference>
<accession>A0ABR4L4T7</accession>
<evidence type="ECO:0000256" key="5">
    <source>
        <dbReference type="SAM" id="MobiDB-lite"/>
    </source>
</evidence>
<dbReference type="Pfam" id="PF00172">
    <property type="entry name" value="Zn_clus"/>
    <property type="match status" value="1"/>
</dbReference>
<evidence type="ECO:0000313" key="8">
    <source>
        <dbReference type="Proteomes" id="UP001610444"/>
    </source>
</evidence>
<reference evidence="7 8" key="1">
    <citation type="submission" date="2024-07" db="EMBL/GenBank/DDBJ databases">
        <title>Section-level genome sequencing and comparative genomics of Aspergillus sections Usti and Cavernicolus.</title>
        <authorList>
            <consortium name="Lawrence Berkeley National Laboratory"/>
            <person name="Nybo J.L."/>
            <person name="Vesth T.C."/>
            <person name="Theobald S."/>
            <person name="Frisvad J.C."/>
            <person name="Larsen T.O."/>
            <person name="Kjaerboelling I."/>
            <person name="Rothschild-Mancinelli K."/>
            <person name="Lyhne E.K."/>
            <person name="Kogle M.E."/>
            <person name="Barry K."/>
            <person name="Clum A."/>
            <person name="Na H."/>
            <person name="Ledsgaard L."/>
            <person name="Lin J."/>
            <person name="Lipzen A."/>
            <person name="Kuo A."/>
            <person name="Riley R."/>
            <person name="Mondo S."/>
            <person name="LaButti K."/>
            <person name="Haridas S."/>
            <person name="Pangalinan J."/>
            <person name="Salamov A.A."/>
            <person name="Simmons B.A."/>
            <person name="Magnuson J.K."/>
            <person name="Chen J."/>
            <person name="Drula E."/>
            <person name="Henrissat B."/>
            <person name="Wiebenga A."/>
            <person name="Lubbers R.J."/>
            <person name="Gomes A.C."/>
            <person name="Macurrencykelacurrency M.R."/>
            <person name="Stajich J."/>
            <person name="Grigoriev I.V."/>
            <person name="Mortensen U.H."/>
            <person name="De vries R.P."/>
            <person name="Baker S.E."/>
            <person name="Andersen M.R."/>
        </authorList>
    </citation>
    <scope>NUCLEOTIDE SEQUENCE [LARGE SCALE GENOMIC DNA]</scope>
    <source>
        <strain evidence="7 8">CBS 756.74</strain>
    </source>
</reference>
<evidence type="ECO:0000256" key="4">
    <source>
        <dbReference type="ARBA" id="ARBA00023242"/>
    </source>
</evidence>
<dbReference type="EMBL" id="JBFXLR010000003">
    <property type="protein sequence ID" value="KAL2859554.1"/>
    <property type="molecule type" value="Genomic_DNA"/>
</dbReference>
<dbReference type="PANTHER" id="PTHR47256">
    <property type="entry name" value="ZN(II)2CYS6 TRANSCRIPTION FACTOR (EUROFUNG)-RELATED"/>
    <property type="match status" value="1"/>
</dbReference>
<proteinExistence type="predicted"/>
<dbReference type="InterPro" id="IPR001138">
    <property type="entry name" value="Zn2Cys6_DnaBD"/>
</dbReference>
<dbReference type="PANTHER" id="PTHR47256:SF1">
    <property type="entry name" value="ZN(II)2CYS6 TRANSCRIPTION FACTOR (EUROFUNG)"/>
    <property type="match status" value="1"/>
</dbReference>
<organism evidence="7 8">
    <name type="scientific">Aspergillus pseudodeflectus</name>
    <dbReference type="NCBI Taxonomy" id="176178"/>
    <lineage>
        <taxon>Eukaryota</taxon>
        <taxon>Fungi</taxon>
        <taxon>Dikarya</taxon>
        <taxon>Ascomycota</taxon>
        <taxon>Pezizomycotina</taxon>
        <taxon>Eurotiomycetes</taxon>
        <taxon>Eurotiomycetidae</taxon>
        <taxon>Eurotiales</taxon>
        <taxon>Aspergillaceae</taxon>
        <taxon>Aspergillus</taxon>
        <taxon>Aspergillus subgen. Nidulantes</taxon>
    </lineage>
</organism>
<dbReference type="PROSITE" id="PS00463">
    <property type="entry name" value="ZN2_CY6_FUNGAL_1"/>
    <property type="match status" value="1"/>
</dbReference>
<evidence type="ECO:0000313" key="7">
    <source>
        <dbReference type="EMBL" id="KAL2859554.1"/>
    </source>
</evidence>
<dbReference type="Gene3D" id="4.10.240.10">
    <property type="entry name" value="Zn(2)-C6 fungal-type DNA-binding domain"/>
    <property type="match status" value="1"/>
</dbReference>
<dbReference type="PROSITE" id="PS50048">
    <property type="entry name" value="ZN2_CY6_FUNGAL_2"/>
    <property type="match status" value="1"/>
</dbReference>
<name>A0ABR4L4T7_9EURO</name>
<comment type="caution">
    <text evidence="7">The sequence shown here is derived from an EMBL/GenBank/DDBJ whole genome shotgun (WGS) entry which is preliminary data.</text>
</comment>
<keyword evidence="2" id="KW-0238">DNA-binding</keyword>
<dbReference type="CDD" id="cd00067">
    <property type="entry name" value="GAL4"/>
    <property type="match status" value="1"/>
</dbReference>
<feature type="region of interest" description="Disordered" evidence="5">
    <location>
        <begin position="1"/>
        <end position="25"/>
    </location>
</feature>
<dbReference type="Proteomes" id="UP001610444">
    <property type="component" value="Unassembled WGS sequence"/>
</dbReference>